<feature type="compositionally biased region" description="Acidic residues" evidence="1">
    <location>
        <begin position="435"/>
        <end position="457"/>
    </location>
</feature>
<dbReference type="GO" id="GO:0008270">
    <property type="term" value="F:zinc ion binding"/>
    <property type="evidence" value="ECO:0007669"/>
    <property type="project" value="InterPro"/>
</dbReference>
<feature type="compositionally biased region" description="Basic and acidic residues" evidence="1">
    <location>
        <begin position="849"/>
        <end position="861"/>
    </location>
</feature>
<accession>A0A9P6CIG6</accession>
<feature type="compositionally biased region" description="Polar residues" evidence="1">
    <location>
        <begin position="868"/>
        <end position="892"/>
    </location>
</feature>
<feature type="compositionally biased region" description="Basic and acidic residues" evidence="1">
    <location>
        <begin position="815"/>
        <end position="832"/>
    </location>
</feature>
<feature type="region of interest" description="Disordered" evidence="1">
    <location>
        <begin position="410"/>
        <end position="492"/>
    </location>
</feature>
<dbReference type="GO" id="GO:0006351">
    <property type="term" value="P:DNA-templated transcription"/>
    <property type="evidence" value="ECO:0007669"/>
    <property type="project" value="InterPro"/>
</dbReference>
<evidence type="ECO:0000256" key="1">
    <source>
        <dbReference type="SAM" id="MobiDB-lite"/>
    </source>
</evidence>
<evidence type="ECO:0008006" key="4">
    <source>
        <dbReference type="Google" id="ProtNLM"/>
    </source>
</evidence>
<feature type="compositionally biased region" description="Low complexity" evidence="1">
    <location>
        <begin position="948"/>
        <end position="960"/>
    </location>
</feature>
<organism evidence="2 3">
    <name type="scientific">Collybia nuda</name>
    <dbReference type="NCBI Taxonomy" id="64659"/>
    <lineage>
        <taxon>Eukaryota</taxon>
        <taxon>Fungi</taxon>
        <taxon>Dikarya</taxon>
        <taxon>Basidiomycota</taxon>
        <taxon>Agaricomycotina</taxon>
        <taxon>Agaricomycetes</taxon>
        <taxon>Agaricomycetidae</taxon>
        <taxon>Agaricales</taxon>
        <taxon>Tricholomatineae</taxon>
        <taxon>Clitocybaceae</taxon>
        <taxon>Collybia</taxon>
    </lineage>
</organism>
<dbReference type="EMBL" id="MU150264">
    <property type="protein sequence ID" value="KAF9463285.1"/>
    <property type="molecule type" value="Genomic_DNA"/>
</dbReference>
<feature type="compositionally biased region" description="Polar residues" evidence="1">
    <location>
        <begin position="984"/>
        <end position="996"/>
    </location>
</feature>
<keyword evidence="3" id="KW-1185">Reference proteome</keyword>
<feature type="region of interest" description="Disordered" evidence="1">
    <location>
        <begin position="768"/>
        <end position="914"/>
    </location>
</feature>
<feature type="compositionally biased region" description="Polar residues" evidence="1">
    <location>
        <begin position="961"/>
        <end position="972"/>
    </location>
</feature>
<feature type="compositionally biased region" description="Polar residues" evidence="1">
    <location>
        <begin position="70"/>
        <end position="87"/>
    </location>
</feature>
<dbReference type="PANTHER" id="PTHR24216">
    <property type="entry name" value="PAXILLIN-RELATED"/>
    <property type="match status" value="1"/>
</dbReference>
<gene>
    <name evidence="2" type="ORF">BDZ94DRAFT_1259585</name>
</gene>
<dbReference type="AlphaFoldDB" id="A0A9P6CIG6"/>
<dbReference type="Proteomes" id="UP000807353">
    <property type="component" value="Unassembled WGS sequence"/>
</dbReference>
<evidence type="ECO:0000313" key="2">
    <source>
        <dbReference type="EMBL" id="KAF9463285.1"/>
    </source>
</evidence>
<dbReference type="CDD" id="cd12148">
    <property type="entry name" value="fungal_TF_MHR"/>
    <property type="match status" value="1"/>
</dbReference>
<feature type="compositionally biased region" description="Low complexity" evidence="1">
    <location>
        <begin position="110"/>
        <end position="137"/>
    </location>
</feature>
<comment type="caution">
    <text evidence="2">The sequence shown here is derived from an EMBL/GenBank/DDBJ whole genome shotgun (WGS) entry which is preliminary data.</text>
</comment>
<name>A0A9P6CIG6_9AGAR</name>
<protein>
    <recommendedName>
        <fullName evidence="4">Transcription factor domain-containing protein</fullName>
    </recommendedName>
</protein>
<feature type="non-terminal residue" evidence="2">
    <location>
        <position position="1177"/>
    </location>
</feature>
<feature type="region of interest" description="Disordered" evidence="1">
    <location>
        <begin position="64"/>
        <end position="137"/>
    </location>
</feature>
<dbReference type="GO" id="GO:0003677">
    <property type="term" value="F:DNA binding"/>
    <property type="evidence" value="ECO:0007669"/>
    <property type="project" value="InterPro"/>
</dbReference>
<feature type="compositionally biased region" description="Pro residues" evidence="1">
    <location>
        <begin position="784"/>
        <end position="793"/>
    </location>
</feature>
<reference evidence="2" key="1">
    <citation type="submission" date="2020-11" db="EMBL/GenBank/DDBJ databases">
        <authorList>
            <consortium name="DOE Joint Genome Institute"/>
            <person name="Ahrendt S."/>
            <person name="Riley R."/>
            <person name="Andreopoulos W."/>
            <person name="Labutti K."/>
            <person name="Pangilinan J."/>
            <person name="Ruiz-Duenas F.J."/>
            <person name="Barrasa J.M."/>
            <person name="Sanchez-Garcia M."/>
            <person name="Camarero S."/>
            <person name="Miyauchi S."/>
            <person name="Serrano A."/>
            <person name="Linde D."/>
            <person name="Babiker R."/>
            <person name="Drula E."/>
            <person name="Ayuso-Fernandez I."/>
            <person name="Pacheco R."/>
            <person name="Padilla G."/>
            <person name="Ferreira P."/>
            <person name="Barriuso J."/>
            <person name="Kellner H."/>
            <person name="Castanera R."/>
            <person name="Alfaro M."/>
            <person name="Ramirez L."/>
            <person name="Pisabarro A.G."/>
            <person name="Kuo A."/>
            <person name="Tritt A."/>
            <person name="Lipzen A."/>
            <person name="He G."/>
            <person name="Yan M."/>
            <person name="Ng V."/>
            <person name="Cullen D."/>
            <person name="Martin F."/>
            <person name="Rosso M.-N."/>
            <person name="Henrissat B."/>
            <person name="Hibbett D."/>
            <person name="Martinez A.T."/>
            <person name="Grigoriev I.V."/>
        </authorList>
    </citation>
    <scope>NUCLEOTIDE SEQUENCE</scope>
    <source>
        <strain evidence="2">CBS 247.69</strain>
    </source>
</reference>
<feature type="region of interest" description="Disordered" evidence="1">
    <location>
        <begin position="945"/>
        <end position="1050"/>
    </location>
</feature>
<proteinExistence type="predicted"/>
<dbReference type="PANTHER" id="PTHR24216:SF65">
    <property type="entry name" value="PAXILLIN-LIKE PROTEIN 1"/>
    <property type="match status" value="1"/>
</dbReference>
<dbReference type="OrthoDB" id="2269373at2759"/>
<evidence type="ECO:0000313" key="3">
    <source>
        <dbReference type="Proteomes" id="UP000807353"/>
    </source>
</evidence>
<feature type="compositionally biased region" description="Polar residues" evidence="1">
    <location>
        <begin position="900"/>
        <end position="910"/>
    </location>
</feature>
<feature type="compositionally biased region" description="Low complexity" evidence="1">
    <location>
        <begin position="997"/>
        <end position="1020"/>
    </location>
</feature>
<sequence>MFYKHEDEGSSSCIKLEPSPVDILQLSAPYPDEAIVIDDNSQTSGSSSFPRFDLPPLSIYYSSSHAPSSQVTPYTYPTTNHYSTQDAHPSDPHSFAASFSHTSQPDHEFPPSTHTPHTPHTSPSPAASSSNGLSSSHSSPSVTLALLARLPAPVTRSHLVQRARETHPQLALWVPWDQIMELADIGDKKREKEKIALKEKQKLAQSVFFGSRVDPMVSLSGNHQMQANSTSLPLFACFCYILALGALEKTAGRSRVEEDLSNTDSGFLYALAGQTMGVWEAHRYQVSDLEQDEDIGETDKTKTKDSLYHFIGCLLQVAFLFREGAGNGKQGIQAAFPLIGKLVNTARALGLAQDPDMDMPKGAKRFSKQSENEKEVRRMLWWETMFYDTFISDALKQPALTSTSSYSTRIPACASPPPPVVPSFSGPSSRKGQGNEEDEFEIGDGDADEEDSDEEGDNVPWNAASRGQGKGLRKYVSSSKGRGKGKDRVEVGGEGSKDEVFFGVRCRLTQLTQSIKHEFSHPGCECCGSGYTLDHAFKLESDIRTWISDLPQSLKLDSAPASGVKSNDAKANAVIAAELAVMANRLIIAAYVPFLKPSSMSSSSSHASRSWSPASRSTVDAAQGVISAGRVLHMLTRSNGAGNEMLMKEFYPLDKAFLDAVAICAHAGLGGGAKALKGKGVMEDVAIGLDVLTAMGGSVRGEMGKIVCALKTKVDGLSSEVADCAKADGNLLKRKHDQVEVTFEGSSHRQRESPVEASGLDEMLLDFDPSYEQNSNGMNEAVIPEPPAVPQSPVPQRVLPQQFLQRPHSRHPSPQRRESFSSRLKADKEKDKKHPKKGHNGYPTFGIRVRKELPPFAKRMEPTPPGSVSPNESSCTAPQPDTSLQPQSQVSAPQDEGYRSRSSSLTQTQDIRIRDPTQPIAFSLPFGGPSQVDLHVMTRNSFNLPEHQPQQSQQPFVSSPTTMYNPSQQPSRAGSFDHHRGFESHNSFDTTDSYIDSSPYNNSSAPLSAASSPYTSTSGAGPPPTPTFGPGPTLTSHHPSPPVFGQPSNTNSQGFYRIPGGYESTFDRHGQHPMTHGMAMDTSMCDQGAGAGGMLGSSDTSSAYEKSTHPMYDGKQGIELISPMQYQNPSQNAGHQHPLIDLSTAVPHSWNPMQPTTPSQTLGDQNGHQYWNSAMYY</sequence>